<dbReference type="PROSITE" id="PS01064">
    <property type="entry name" value="PYRIDOX_OXIDASE"/>
    <property type="match status" value="1"/>
</dbReference>
<evidence type="ECO:0000256" key="11">
    <source>
        <dbReference type="ARBA" id="ARBA00023096"/>
    </source>
</evidence>
<dbReference type="InterPro" id="IPR011576">
    <property type="entry name" value="Pyridox_Oxase_N"/>
</dbReference>
<dbReference type="PANTHER" id="PTHR10851">
    <property type="entry name" value="PYRIDOXINE-5-PHOSPHATE OXIDASE"/>
    <property type="match status" value="1"/>
</dbReference>
<feature type="domain" description="Pyridoxamine 5'-phosphate oxidase N-terminal" evidence="12">
    <location>
        <begin position="72"/>
        <end position="182"/>
    </location>
</feature>
<dbReference type="Pfam" id="PF01243">
    <property type="entry name" value="PNPOx_N"/>
    <property type="match status" value="1"/>
</dbReference>
<evidence type="ECO:0000256" key="3">
    <source>
        <dbReference type="ARBA" id="ARBA00004738"/>
    </source>
</evidence>
<keyword evidence="10" id="KW-0560">Oxidoreductase</keyword>
<evidence type="ECO:0000256" key="5">
    <source>
        <dbReference type="ARBA" id="ARBA00007301"/>
    </source>
</evidence>
<evidence type="ECO:0000256" key="1">
    <source>
        <dbReference type="ARBA" id="ARBA00001917"/>
    </source>
</evidence>
<dbReference type="GeneID" id="136820018"/>
<dbReference type="UniPathway" id="UPA01068">
    <property type="reaction ID" value="UER00304"/>
</dbReference>
<dbReference type="EC" id="1.4.3.5" evidence="7"/>
<evidence type="ECO:0000256" key="9">
    <source>
        <dbReference type="ARBA" id="ARBA00022643"/>
    </source>
</evidence>
<comment type="pathway">
    <text evidence="3">Cofactor metabolism; pyridoxal 5'-phosphate salvage; pyridoxal 5'-phosphate from pyridoxamine 5'-phosphate: step 1/1.</text>
</comment>
<evidence type="ECO:0000256" key="8">
    <source>
        <dbReference type="ARBA" id="ARBA00022630"/>
    </source>
</evidence>
<dbReference type="SUPFAM" id="SSF50475">
    <property type="entry name" value="FMN-binding split barrel"/>
    <property type="match status" value="1"/>
</dbReference>
<evidence type="ECO:0000256" key="7">
    <source>
        <dbReference type="ARBA" id="ARBA00012801"/>
    </source>
</evidence>
<dbReference type="InterPro" id="IPR019576">
    <property type="entry name" value="Pyridoxamine_oxidase_dimer_C"/>
</dbReference>
<keyword evidence="8" id="KW-0285">Flavoprotein</keyword>
<evidence type="ECO:0000256" key="2">
    <source>
        <dbReference type="ARBA" id="ARBA00003691"/>
    </source>
</evidence>
<dbReference type="GO" id="GO:0004733">
    <property type="term" value="F:pyridoxamine phosphate oxidase activity"/>
    <property type="evidence" value="ECO:0007669"/>
    <property type="project" value="UniProtKB-EC"/>
</dbReference>
<dbReference type="GO" id="GO:0010181">
    <property type="term" value="F:FMN binding"/>
    <property type="evidence" value="ECO:0007669"/>
    <property type="project" value="InterPro"/>
</dbReference>
<dbReference type="InterPro" id="IPR019740">
    <property type="entry name" value="Pyridox_Oxase_CS"/>
</dbReference>
<dbReference type="EnsemblMetazoa" id="CLYHEMT013927.1">
    <property type="protein sequence ID" value="CLYHEMP013927.1"/>
    <property type="gene ID" value="CLYHEMG013927"/>
</dbReference>
<dbReference type="FunFam" id="2.30.110.10:FF:000005">
    <property type="entry name" value="NAD(P)H-hydrate epimerase"/>
    <property type="match status" value="1"/>
</dbReference>
<dbReference type="AlphaFoldDB" id="A0A7M6DKG3"/>
<dbReference type="NCBIfam" id="NF004231">
    <property type="entry name" value="PRK05679.1"/>
    <property type="match status" value="1"/>
</dbReference>
<proteinExistence type="inferred from homology"/>
<keyword evidence="11" id="KW-0664">Pyridoxine biosynthesis</keyword>
<evidence type="ECO:0000259" key="13">
    <source>
        <dbReference type="Pfam" id="PF10590"/>
    </source>
</evidence>
<evidence type="ECO:0000256" key="6">
    <source>
        <dbReference type="ARBA" id="ARBA00011738"/>
    </source>
</evidence>
<keyword evidence="15" id="KW-1185">Reference proteome</keyword>
<comment type="function">
    <text evidence="2">Catalyzes the oxidation of either pyridoxine 5'-phosphate (PNP) or pyridoxamine 5'-phosphate (PMP) into pyridoxal 5'-phosphate (PLP).</text>
</comment>
<feature type="domain" description="Pyridoxine 5'-phosphate oxidase dimerisation C-terminal" evidence="13">
    <location>
        <begin position="203"/>
        <end position="257"/>
    </location>
</feature>
<comment type="cofactor">
    <cofactor evidence="1">
        <name>FMN</name>
        <dbReference type="ChEBI" id="CHEBI:58210"/>
    </cofactor>
</comment>
<keyword evidence="9" id="KW-0288">FMN</keyword>
<dbReference type="GO" id="GO:0008615">
    <property type="term" value="P:pyridoxine biosynthetic process"/>
    <property type="evidence" value="ECO:0007669"/>
    <property type="project" value="UniProtKB-KW"/>
</dbReference>
<name>A0A7M6DKG3_9CNID</name>
<sequence>MVVYLKTPILFSSILRTCTFTTLRRMATINDKMEGMRQSYEVESSISEDLTVKDPMELFKVWFQKAAEHPDILEPNAMTIATCSKDGYPTSRYVLLKGLTEKGFRFFTNYESQKGKQLIENPKASLTFYWEPMHMQVRICGDVEKLPEEDSTSYFHKRPRESQIGAVVSRQSQPIPNRKYLEDLREDIIKKYEGKEIPKPTYWGGFVITPVTMEFWCGGVGRLHDRIRFRIPALSETINSDLTKEGANGWVYERLSP</sequence>
<organism evidence="14 15">
    <name type="scientific">Clytia hemisphaerica</name>
    <dbReference type="NCBI Taxonomy" id="252671"/>
    <lineage>
        <taxon>Eukaryota</taxon>
        <taxon>Metazoa</taxon>
        <taxon>Cnidaria</taxon>
        <taxon>Hydrozoa</taxon>
        <taxon>Hydroidolina</taxon>
        <taxon>Leptothecata</taxon>
        <taxon>Obeliida</taxon>
        <taxon>Clytiidae</taxon>
        <taxon>Clytia</taxon>
    </lineage>
</organism>
<dbReference type="InterPro" id="IPR012349">
    <property type="entry name" value="Split_barrel_FMN-bd"/>
</dbReference>
<evidence type="ECO:0000259" key="12">
    <source>
        <dbReference type="Pfam" id="PF01243"/>
    </source>
</evidence>
<dbReference type="HAMAP" id="MF_01629">
    <property type="entry name" value="PdxH"/>
    <property type="match status" value="1"/>
</dbReference>
<dbReference type="PANTHER" id="PTHR10851:SF0">
    <property type="entry name" value="PYRIDOXINE-5'-PHOSPHATE OXIDASE"/>
    <property type="match status" value="1"/>
</dbReference>
<evidence type="ECO:0000256" key="4">
    <source>
        <dbReference type="ARBA" id="ARBA00005037"/>
    </source>
</evidence>
<dbReference type="InterPro" id="IPR000659">
    <property type="entry name" value="Pyridox_Oxase"/>
</dbReference>
<accession>A0A7M6DKG3</accession>
<dbReference type="OrthoDB" id="303614at2759"/>
<dbReference type="Pfam" id="PF10590">
    <property type="entry name" value="PNP_phzG_C"/>
    <property type="match status" value="1"/>
</dbReference>
<evidence type="ECO:0000313" key="15">
    <source>
        <dbReference type="Proteomes" id="UP000594262"/>
    </source>
</evidence>
<evidence type="ECO:0000313" key="14">
    <source>
        <dbReference type="EnsemblMetazoa" id="CLYHEMP013927.1"/>
    </source>
</evidence>
<dbReference type="PIRSF" id="PIRSF000190">
    <property type="entry name" value="Pyd_amn-ph_oxd"/>
    <property type="match status" value="1"/>
</dbReference>
<dbReference type="Gene3D" id="2.30.110.10">
    <property type="entry name" value="Electron Transport, Fmn-binding Protein, Chain A"/>
    <property type="match status" value="1"/>
</dbReference>
<comment type="similarity">
    <text evidence="5">Belongs to the pyridoxamine 5'-phosphate oxidase family.</text>
</comment>
<dbReference type="RefSeq" id="XP_066932357.1">
    <property type="nucleotide sequence ID" value="XM_067076256.1"/>
</dbReference>
<comment type="subunit">
    <text evidence="6">Homodimer.</text>
</comment>
<comment type="pathway">
    <text evidence="4">Cofactor metabolism; pyridoxal 5'-phosphate salvage; pyridoxal 5'-phosphate from pyridoxine 5'-phosphate: step 1/1.</text>
</comment>
<reference evidence="14" key="1">
    <citation type="submission" date="2021-01" db="UniProtKB">
        <authorList>
            <consortium name="EnsemblMetazoa"/>
        </authorList>
    </citation>
    <scope>IDENTIFICATION</scope>
</reference>
<dbReference type="NCBIfam" id="TIGR00558">
    <property type="entry name" value="pdxH"/>
    <property type="match status" value="1"/>
</dbReference>
<dbReference type="Proteomes" id="UP000594262">
    <property type="component" value="Unplaced"/>
</dbReference>
<protein>
    <recommendedName>
        <fullName evidence="7">pyridoxal 5'-phosphate synthase</fullName>
        <ecNumber evidence="7">1.4.3.5</ecNumber>
    </recommendedName>
</protein>
<evidence type="ECO:0000256" key="10">
    <source>
        <dbReference type="ARBA" id="ARBA00023002"/>
    </source>
</evidence>